<evidence type="ECO:0000313" key="4">
    <source>
        <dbReference type="Proteomes" id="UP000048984"/>
    </source>
</evidence>
<dbReference type="PROSITE" id="PS00061">
    <property type="entry name" value="ADH_SHORT"/>
    <property type="match status" value="1"/>
</dbReference>
<evidence type="ECO:0000256" key="1">
    <source>
        <dbReference type="ARBA" id="ARBA00006484"/>
    </source>
</evidence>
<dbReference type="EMBL" id="LJYW01000001">
    <property type="protein sequence ID" value="KPL53331.1"/>
    <property type="molecule type" value="Genomic_DNA"/>
</dbReference>
<dbReference type="AlphaFoldDB" id="A0A0P6W2G4"/>
<evidence type="ECO:0000313" key="3">
    <source>
        <dbReference type="EMBL" id="KPL53331.1"/>
    </source>
</evidence>
<dbReference type="Gene3D" id="3.40.50.720">
    <property type="entry name" value="NAD(P)-binding Rossmann-like Domain"/>
    <property type="match status" value="1"/>
</dbReference>
<keyword evidence="2" id="KW-0560">Oxidoreductase</keyword>
<keyword evidence="4" id="KW-1185">Reference proteome</keyword>
<accession>A0A0P6W2G4</accession>
<dbReference type="PANTHER" id="PTHR42760:SF133">
    <property type="entry name" value="3-OXOACYL-[ACYL-CARRIER-PROTEIN] REDUCTASE"/>
    <property type="match status" value="1"/>
</dbReference>
<dbReference type="SUPFAM" id="SSF51735">
    <property type="entry name" value="NAD(P)-binding Rossmann-fold domains"/>
    <property type="match status" value="1"/>
</dbReference>
<organism evidence="3 4">
    <name type="scientific">Prosthecodimorpha hirschii</name>
    <dbReference type="NCBI Taxonomy" id="665126"/>
    <lineage>
        <taxon>Bacteria</taxon>
        <taxon>Pseudomonadati</taxon>
        <taxon>Pseudomonadota</taxon>
        <taxon>Alphaproteobacteria</taxon>
        <taxon>Hyphomicrobiales</taxon>
        <taxon>Ancalomicrobiaceae</taxon>
        <taxon>Prosthecodimorpha</taxon>
    </lineage>
</organism>
<gene>
    <name evidence="3" type="ORF">ABB55_14830</name>
</gene>
<dbReference type="GO" id="GO:0006633">
    <property type="term" value="P:fatty acid biosynthetic process"/>
    <property type="evidence" value="ECO:0007669"/>
    <property type="project" value="TreeGrafter"/>
</dbReference>
<reference evidence="3 4" key="1">
    <citation type="submission" date="2015-09" db="EMBL/GenBank/DDBJ databases">
        <authorList>
            <person name="Jackson K.R."/>
            <person name="Lunt B.L."/>
            <person name="Fisher J.N.B."/>
            <person name="Gardner A.V."/>
            <person name="Bailey M.E."/>
            <person name="Deus L.M."/>
            <person name="Earl A.S."/>
            <person name="Gibby P.D."/>
            <person name="Hartmann K.A."/>
            <person name="Liu J.E."/>
            <person name="Manci A.M."/>
            <person name="Nielsen D.A."/>
            <person name="Solomon M.B."/>
            <person name="Breakwell D.P."/>
            <person name="Burnett S.H."/>
            <person name="Grose J.H."/>
        </authorList>
    </citation>
    <scope>NUCLEOTIDE SEQUENCE [LARGE SCALE GENOMIC DNA]</scope>
    <source>
        <strain evidence="3 4">16</strain>
    </source>
</reference>
<dbReference type="GO" id="GO:0048038">
    <property type="term" value="F:quinone binding"/>
    <property type="evidence" value="ECO:0007669"/>
    <property type="project" value="TreeGrafter"/>
</dbReference>
<dbReference type="Pfam" id="PF13561">
    <property type="entry name" value="adh_short_C2"/>
    <property type="match status" value="1"/>
</dbReference>
<protein>
    <submittedName>
        <fullName evidence="3">Short-chain dehydrogenase</fullName>
    </submittedName>
</protein>
<sequence>MIAPAATHTDLSGRLAVVTGAANGIGRASALHLARNGADLVLIDIQEAALAEVADGVRGFGRKAHPMTVDCLQRPAIQEAFARIDRDLGPVEILLNNVGQSARERASEFWCSEPETWDFILQLNLAATMTCCRAVVPGMRERGRGKIVSIASEAAYMGSLGVADYAAAKAGVIGLTRALARELAPFHVNVNAICPGPIRTAAADRLPIWEQYLKETPMAFAGEPQDIANVVVFFSSDQSRYITGQSLIVNGGRWWS</sequence>
<dbReference type="Proteomes" id="UP000048984">
    <property type="component" value="Unassembled WGS sequence"/>
</dbReference>
<dbReference type="PRINTS" id="PR00080">
    <property type="entry name" value="SDRFAMILY"/>
</dbReference>
<dbReference type="PANTHER" id="PTHR42760">
    <property type="entry name" value="SHORT-CHAIN DEHYDROGENASES/REDUCTASES FAMILY MEMBER"/>
    <property type="match status" value="1"/>
</dbReference>
<dbReference type="FunFam" id="3.40.50.720:FF:000173">
    <property type="entry name" value="3-oxoacyl-[acyl-carrier protein] reductase"/>
    <property type="match status" value="1"/>
</dbReference>
<dbReference type="RefSeq" id="WP_054359496.1">
    <property type="nucleotide sequence ID" value="NZ_LJYW01000001.1"/>
</dbReference>
<evidence type="ECO:0000256" key="2">
    <source>
        <dbReference type="ARBA" id="ARBA00023002"/>
    </source>
</evidence>
<reference evidence="3 4" key="2">
    <citation type="submission" date="2015-10" db="EMBL/GenBank/DDBJ databases">
        <title>Draft Genome Sequence of Prosthecomicrobium hirschii ATCC 27832.</title>
        <authorList>
            <person name="Daniel J."/>
            <person name="Givan S.A."/>
            <person name="Brun Y.V."/>
            <person name="Brown P.J."/>
        </authorList>
    </citation>
    <scope>NUCLEOTIDE SEQUENCE [LARGE SCALE GENOMIC DNA]</scope>
    <source>
        <strain evidence="3 4">16</strain>
    </source>
</reference>
<proteinExistence type="inferred from homology"/>
<dbReference type="OrthoDB" id="7950208at2"/>
<dbReference type="InterPro" id="IPR002347">
    <property type="entry name" value="SDR_fam"/>
</dbReference>
<dbReference type="STRING" id="665126.ABB55_14830"/>
<dbReference type="GO" id="GO:0016616">
    <property type="term" value="F:oxidoreductase activity, acting on the CH-OH group of donors, NAD or NADP as acceptor"/>
    <property type="evidence" value="ECO:0007669"/>
    <property type="project" value="TreeGrafter"/>
</dbReference>
<dbReference type="PRINTS" id="PR00081">
    <property type="entry name" value="GDHRDH"/>
</dbReference>
<dbReference type="InterPro" id="IPR020904">
    <property type="entry name" value="Sc_DH/Rdtase_CS"/>
</dbReference>
<name>A0A0P6W2G4_9HYPH</name>
<dbReference type="InterPro" id="IPR036291">
    <property type="entry name" value="NAD(P)-bd_dom_sf"/>
</dbReference>
<comment type="similarity">
    <text evidence="1">Belongs to the short-chain dehydrogenases/reductases (SDR) family.</text>
</comment>
<comment type="caution">
    <text evidence="3">The sequence shown here is derived from an EMBL/GenBank/DDBJ whole genome shotgun (WGS) entry which is preliminary data.</text>
</comment>